<evidence type="ECO:0000313" key="2">
    <source>
        <dbReference type="Proteomes" id="UP000286576"/>
    </source>
</evidence>
<protein>
    <recommendedName>
        <fullName evidence="3">TonB C-terminal domain-containing protein</fullName>
    </recommendedName>
</protein>
<name>A0A418NQB0_9SPHN</name>
<dbReference type="AlphaFoldDB" id="A0A418NQB0"/>
<evidence type="ECO:0000313" key="1">
    <source>
        <dbReference type="EMBL" id="RIV84683.1"/>
    </source>
</evidence>
<reference evidence="1 2" key="1">
    <citation type="submission" date="2018-08" db="EMBL/GenBank/DDBJ databases">
        <title>Erythrobacter zhengii sp.nov., a bacterium isolated from deep-sea sediment.</title>
        <authorList>
            <person name="Fang C."/>
            <person name="Wu Y.-H."/>
            <person name="Sun C."/>
            <person name="Wang H."/>
            <person name="Cheng H."/>
            <person name="Meng F.-X."/>
            <person name="Wang C.-S."/>
            <person name="Xu X.-W."/>
        </authorList>
    </citation>
    <scope>NUCLEOTIDE SEQUENCE [LARGE SCALE GENOMIC DNA]</scope>
    <source>
        <strain evidence="1 2">V18</strain>
    </source>
</reference>
<dbReference type="EMBL" id="QXFL01000006">
    <property type="protein sequence ID" value="RIV84683.1"/>
    <property type="molecule type" value="Genomic_DNA"/>
</dbReference>
<keyword evidence="2" id="KW-1185">Reference proteome</keyword>
<proteinExistence type="predicted"/>
<accession>A0A418NQB0</accession>
<evidence type="ECO:0008006" key="3">
    <source>
        <dbReference type="Google" id="ProtNLM"/>
    </source>
</evidence>
<sequence length="284" mass="31949">MLSVLTIPLPSAAQEEALSPSSPWNLDMADENCALSRTFGEGTDWVLLEFRSYAPSDLIVTTIVSAMDVRERVDGRLSFGSNFRDSRTTEFEHFELEDGLNAVRLSFYPNFPRSSEAWLAIVDEERDVAEAAADHLSVERIFSDNIRLATGSMHEPFNAMRSCLTDLIDRWGLDVEAHQDLSRVADWPRRGSWIGSAIRRMPNNIERIAFRKAHHMVMTVEPDGSVSQCRPMVSVEQADFAREFCPLAIADGNFLPAQNSDGDEIQSIYLFSIRADRSVTQLTK</sequence>
<dbReference type="Proteomes" id="UP000286576">
    <property type="component" value="Unassembled WGS sequence"/>
</dbReference>
<gene>
    <name evidence="1" type="ORF">D2V07_14030</name>
</gene>
<organism evidence="1 2">
    <name type="scientific">Aurantiacibacter zhengii</name>
    <dbReference type="NCBI Taxonomy" id="2307003"/>
    <lineage>
        <taxon>Bacteria</taxon>
        <taxon>Pseudomonadati</taxon>
        <taxon>Pseudomonadota</taxon>
        <taxon>Alphaproteobacteria</taxon>
        <taxon>Sphingomonadales</taxon>
        <taxon>Erythrobacteraceae</taxon>
        <taxon>Aurantiacibacter</taxon>
    </lineage>
</organism>
<comment type="caution">
    <text evidence="1">The sequence shown here is derived from an EMBL/GenBank/DDBJ whole genome shotgun (WGS) entry which is preliminary data.</text>
</comment>